<keyword evidence="1" id="KW-0472">Membrane</keyword>
<gene>
    <name evidence="2" type="ORF">GCM10023189_44650</name>
</gene>
<evidence type="ECO:0000313" key="3">
    <source>
        <dbReference type="Proteomes" id="UP001501175"/>
    </source>
</evidence>
<comment type="caution">
    <text evidence="2">The sequence shown here is derived from an EMBL/GenBank/DDBJ whole genome shotgun (WGS) entry which is preliminary data.</text>
</comment>
<proteinExistence type="predicted"/>
<reference evidence="3" key="1">
    <citation type="journal article" date="2019" name="Int. J. Syst. Evol. Microbiol.">
        <title>The Global Catalogue of Microorganisms (GCM) 10K type strain sequencing project: providing services to taxonomists for standard genome sequencing and annotation.</title>
        <authorList>
            <consortium name="The Broad Institute Genomics Platform"/>
            <consortium name="The Broad Institute Genome Sequencing Center for Infectious Disease"/>
            <person name="Wu L."/>
            <person name="Ma J."/>
        </authorList>
    </citation>
    <scope>NUCLEOTIDE SEQUENCE [LARGE SCALE GENOMIC DNA]</scope>
    <source>
        <strain evidence="3">JCM 17927</strain>
    </source>
</reference>
<dbReference type="Proteomes" id="UP001501175">
    <property type="component" value="Unassembled WGS sequence"/>
</dbReference>
<keyword evidence="1" id="KW-0812">Transmembrane</keyword>
<keyword evidence="1" id="KW-1133">Transmembrane helix</keyword>
<dbReference type="RefSeq" id="WP_345247240.1">
    <property type="nucleotide sequence ID" value="NZ_BAABHD010000078.1"/>
</dbReference>
<sequence>MATSSIDFLAIALLASFALVGYRLALTLGRVSERLIAMLVRTGMHSAARSLLKLLVFYDEQTYTRSRYIIWNRVGVRFSLLWGGWMIAGVLLFILRAPSFYLWFVVLAAYIGFRWITVATSEPAEVEDPDQEEMRDMWVRQLEVNGGQAVRTQVRRRTSPIQYRQWDYLDELFRPFS</sequence>
<evidence type="ECO:0000256" key="1">
    <source>
        <dbReference type="SAM" id="Phobius"/>
    </source>
</evidence>
<accession>A0ABP8NG19</accession>
<feature type="transmembrane region" description="Helical" evidence="1">
    <location>
        <begin position="100"/>
        <end position="117"/>
    </location>
</feature>
<dbReference type="EMBL" id="BAABHD010000078">
    <property type="protein sequence ID" value="GAA4464832.1"/>
    <property type="molecule type" value="Genomic_DNA"/>
</dbReference>
<protein>
    <submittedName>
        <fullName evidence="2">Uncharacterized protein</fullName>
    </submittedName>
</protein>
<keyword evidence="3" id="KW-1185">Reference proteome</keyword>
<organism evidence="2 3">
    <name type="scientific">Nibrella saemangeumensis</name>
    <dbReference type="NCBI Taxonomy" id="1084526"/>
    <lineage>
        <taxon>Bacteria</taxon>
        <taxon>Pseudomonadati</taxon>
        <taxon>Bacteroidota</taxon>
        <taxon>Cytophagia</taxon>
        <taxon>Cytophagales</taxon>
        <taxon>Spirosomataceae</taxon>
        <taxon>Nibrella</taxon>
    </lineage>
</organism>
<evidence type="ECO:0000313" key="2">
    <source>
        <dbReference type="EMBL" id="GAA4464832.1"/>
    </source>
</evidence>
<name>A0ABP8NG19_9BACT</name>
<feature type="transmembrane region" description="Helical" evidence="1">
    <location>
        <begin position="70"/>
        <end position="94"/>
    </location>
</feature>